<evidence type="ECO:0000256" key="4">
    <source>
        <dbReference type="ARBA" id="ARBA00013559"/>
    </source>
</evidence>
<reference evidence="11 12" key="1">
    <citation type="submission" date="2019-08" db="EMBL/GenBank/DDBJ databases">
        <title>Bradymonadales sp. TMQ2.</title>
        <authorList>
            <person name="Liang Q."/>
        </authorList>
    </citation>
    <scope>NUCLEOTIDE SEQUENCE [LARGE SCALE GENOMIC DNA]</scope>
    <source>
        <strain evidence="11 12">TMQ2</strain>
    </source>
</reference>
<evidence type="ECO:0000256" key="10">
    <source>
        <dbReference type="ARBA" id="ARBA00032636"/>
    </source>
</evidence>
<keyword evidence="5" id="KW-0479">Metal-binding</keyword>
<dbReference type="GO" id="GO:0009263">
    <property type="term" value="P:deoxyribonucleotide biosynthetic process"/>
    <property type="evidence" value="ECO:0007669"/>
    <property type="project" value="InterPro"/>
</dbReference>
<comment type="cofactor">
    <cofactor evidence="1">
        <name>Mn(2+)</name>
        <dbReference type="ChEBI" id="CHEBI:29035"/>
    </cofactor>
</comment>
<sequence>MTIASAGQARVFKSTRVGGLDFESFPMRLFQKAKKFGIWDPQSFDFSRDRADWESFTPEQREVLLHLSSLFLGGEESVTLDLLPLIGVVAEEGRLEEEMYLTSFLWEEAKHVEVFRRFLDEVAQDASDLTRFHGPCYQAIFYQELPTALGRLRNDPSPVAQAEASVTYNLIVEGVLAETGYHAYFQMLETNDVMPAMREVVGKLKQDESRHLAYGVYLLSRLVAEHGDEVWEAIDRRMNHLLPLALGMIDEMFAAYDELPFGLSMDDFVMFATAQFQKRYERVAKAREQDLEEIVGT</sequence>
<keyword evidence="6" id="KW-0560">Oxidoreductase</keyword>
<protein>
    <recommendedName>
        <fullName evidence="4">R2-like ligand binding oxidase</fullName>
    </recommendedName>
    <alternativeName>
        <fullName evidence="10">Ribonucleotide reductase R2 subunit homolog</fullName>
    </alternativeName>
    <alternativeName>
        <fullName evidence="9">Ribonucleotide reductase small subunit homolog</fullName>
    </alternativeName>
</protein>
<comment type="caution">
    <text evidence="11">The sequence shown here is derived from an EMBL/GenBank/DDBJ whole genome shotgun (WGS) entry which is preliminary data.</text>
</comment>
<evidence type="ECO:0000256" key="7">
    <source>
        <dbReference type="ARBA" id="ARBA00023004"/>
    </source>
</evidence>
<keyword evidence="8" id="KW-0464">Manganese</keyword>
<dbReference type="SUPFAM" id="SSF47240">
    <property type="entry name" value="Ferritin-like"/>
    <property type="match status" value="1"/>
</dbReference>
<evidence type="ECO:0000256" key="1">
    <source>
        <dbReference type="ARBA" id="ARBA00001936"/>
    </source>
</evidence>
<evidence type="ECO:0000256" key="5">
    <source>
        <dbReference type="ARBA" id="ARBA00022723"/>
    </source>
</evidence>
<dbReference type="RefSeq" id="WP_146976181.1">
    <property type="nucleotide sequence ID" value="NZ_VOSL01000121.1"/>
</dbReference>
<dbReference type="EMBL" id="VOSL01000121">
    <property type="protein sequence ID" value="TXD32629.1"/>
    <property type="molecule type" value="Genomic_DNA"/>
</dbReference>
<dbReference type="InterPro" id="IPR012348">
    <property type="entry name" value="RNR-like"/>
</dbReference>
<accession>A0A5C6X5V7</accession>
<comment type="cofactor">
    <cofactor evidence="2">
        <name>Fe cation</name>
        <dbReference type="ChEBI" id="CHEBI:24875"/>
    </cofactor>
</comment>
<dbReference type="InterPro" id="IPR000358">
    <property type="entry name" value="RNR_small_fam"/>
</dbReference>
<dbReference type="InterPro" id="IPR033908">
    <property type="entry name" value="R2LOX"/>
</dbReference>
<comment type="similarity">
    <text evidence="3">Belongs to the ribonucleoside diphosphate reductase small chain family. R2-like ligand binding oxidase subfamily.</text>
</comment>
<evidence type="ECO:0000256" key="9">
    <source>
        <dbReference type="ARBA" id="ARBA00031672"/>
    </source>
</evidence>
<dbReference type="NCBIfam" id="NF006199">
    <property type="entry name" value="PRK08326.1-2"/>
    <property type="match status" value="1"/>
</dbReference>
<dbReference type="AlphaFoldDB" id="A0A5C6X5V7"/>
<keyword evidence="7" id="KW-0408">Iron</keyword>
<evidence type="ECO:0000256" key="8">
    <source>
        <dbReference type="ARBA" id="ARBA00023211"/>
    </source>
</evidence>
<name>A0A5C6X5V7_9DELT</name>
<organism evidence="11 12">
    <name type="scientific">Lujinxingia vulgaris</name>
    <dbReference type="NCBI Taxonomy" id="2600176"/>
    <lineage>
        <taxon>Bacteria</taxon>
        <taxon>Deltaproteobacteria</taxon>
        <taxon>Bradymonadales</taxon>
        <taxon>Lujinxingiaceae</taxon>
        <taxon>Lujinxingia</taxon>
    </lineage>
</organism>
<dbReference type="NCBIfam" id="NF006198">
    <property type="entry name" value="PRK08326.1-1"/>
    <property type="match status" value="1"/>
</dbReference>
<proteinExistence type="inferred from homology"/>
<evidence type="ECO:0000313" key="12">
    <source>
        <dbReference type="Proteomes" id="UP000321046"/>
    </source>
</evidence>
<dbReference type="OrthoDB" id="5489780at2"/>
<dbReference type="Pfam" id="PF00268">
    <property type="entry name" value="Ribonuc_red_sm"/>
    <property type="match status" value="1"/>
</dbReference>
<dbReference type="NCBIfam" id="NF006200">
    <property type="entry name" value="PRK08326.1-3"/>
    <property type="match status" value="1"/>
</dbReference>
<evidence type="ECO:0000256" key="6">
    <source>
        <dbReference type="ARBA" id="ARBA00023002"/>
    </source>
</evidence>
<evidence type="ECO:0000256" key="3">
    <source>
        <dbReference type="ARBA" id="ARBA00007873"/>
    </source>
</evidence>
<gene>
    <name evidence="11" type="ORF">FRC96_16960</name>
</gene>
<dbReference type="Proteomes" id="UP000321046">
    <property type="component" value="Unassembled WGS sequence"/>
</dbReference>
<dbReference type="GO" id="GO:0046872">
    <property type="term" value="F:metal ion binding"/>
    <property type="evidence" value="ECO:0007669"/>
    <property type="project" value="UniProtKB-KW"/>
</dbReference>
<evidence type="ECO:0000313" key="11">
    <source>
        <dbReference type="EMBL" id="TXD32629.1"/>
    </source>
</evidence>
<dbReference type="NCBIfam" id="NF006202">
    <property type="entry name" value="PRK08326.1-5"/>
    <property type="match status" value="1"/>
</dbReference>
<dbReference type="GO" id="GO:0016491">
    <property type="term" value="F:oxidoreductase activity"/>
    <property type="evidence" value="ECO:0007669"/>
    <property type="project" value="UniProtKB-KW"/>
</dbReference>
<dbReference type="Gene3D" id="1.10.620.20">
    <property type="entry name" value="Ribonucleotide Reductase, subunit A"/>
    <property type="match status" value="1"/>
</dbReference>
<dbReference type="CDD" id="cd07911">
    <property type="entry name" value="RNRR2_Rv0233_like"/>
    <property type="match status" value="1"/>
</dbReference>
<evidence type="ECO:0000256" key="2">
    <source>
        <dbReference type="ARBA" id="ARBA00001962"/>
    </source>
</evidence>
<dbReference type="InterPro" id="IPR009078">
    <property type="entry name" value="Ferritin-like_SF"/>
</dbReference>